<accession>I7ANK1</accession>
<dbReference type="AlphaFoldDB" id="I7ANK1"/>
<dbReference type="VEuPathDB" id="MicrosporidiaDB:EROM_071030"/>
<evidence type="ECO:0000313" key="2">
    <source>
        <dbReference type="Proteomes" id="UP000010094"/>
    </source>
</evidence>
<dbReference type="HOGENOM" id="CLU_1602701_0_0_1"/>
<dbReference type="RefSeq" id="XP_009264851.1">
    <property type="nucleotide sequence ID" value="XM_009266576.1"/>
</dbReference>
<dbReference type="GeneID" id="20521663"/>
<name>I7ANK1_ENCRO</name>
<proteinExistence type="predicted"/>
<dbReference type="KEGG" id="ero:EROM_071030"/>
<reference evidence="1 2" key="1">
    <citation type="journal article" date="2012" name="Proc. Natl. Acad. Sci. U.S.A.">
        <title>Gain and loss of multiple functionally related, horizontally transferred genes in the reduced genomes of two microsporidian parasites.</title>
        <authorList>
            <person name="Pombert J.-F."/>
            <person name="Selman M."/>
            <person name="Burki F."/>
            <person name="Bardell F.T."/>
            <person name="Farinelli L."/>
            <person name="Solter L.F."/>
            <person name="Whitman D.W."/>
            <person name="Weiss L.M."/>
            <person name="Corradi N."/>
            <person name="Keeling P.J."/>
        </authorList>
    </citation>
    <scope>NUCLEOTIDE SEQUENCE [LARGE SCALE GENOMIC DNA]</scope>
    <source>
        <strain evidence="1 2">SJ-2008</strain>
    </source>
</reference>
<dbReference type="EMBL" id="CP003524">
    <property type="protein sequence ID" value="AFN83354.1"/>
    <property type="molecule type" value="Genomic_DNA"/>
</dbReference>
<protein>
    <submittedName>
        <fullName evidence="1">Uncharacterized protein</fullName>
    </submittedName>
</protein>
<sequence length="170" mass="19150">MRILFLILLSDACGHMKDPIEIRLSLKPDLRLSVKDVPLANTTIEERGGRYAITIGNSYLSGNGTVNIGKDEFYWDICDRDLGAVICFEGRCLTYTEKGLEMLPCMDPSDFRSASQLFQIEAVARMPKGSNAIYRRMDLVGKVDRLIEPLNSRIADMVDRMDSFDTSSEE</sequence>
<evidence type="ECO:0000313" key="1">
    <source>
        <dbReference type="EMBL" id="AFN83354.1"/>
    </source>
</evidence>
<dbReference type="Proteomes" id="UP000010094">
    <property type="component" value="Chromosome VII"/>
</dbReference>
<organism evidence="1 2">
    <name type="scientific">Encephalitozoon romaleae (strain SJ-2008)</name>
    <name type="common">Microsporidian parasite</name>
    <dbReference type="NCBI Taxonomy" id="1178016"/>
    <lineage>
        <taxon>Eukaryota</taxon>
        <taxon>Fungi</taxon>
        <taxon>Fungi incertae sedis</taxon>
        <taxon>Microsporidia</taxon>
        <taxon>Unikaryonidae</taxon>
        <taxon>Encephalitozoon</taxon>
    </lineage>
</organism>
<gene>
    <name evidence="1" type="ordered locus">EROM_071030</name>
</gene>
<keyword evidence="2" id="KW-1185">Reference proteome</keyword>
<dbReference type="OrthoDB" id="2191357at2759"/>